<protein>
    <submittedName>
        <fullName evidence="1">Uncharacterized protein</fullName>
    </submittedName>
</protein>
<sequence length="96" mass="11372">MQLTQKLRKQIRDEIKNEPFCIVEINISESKVSWRVIPMLKPGKQIKKETVIPDEFFRQIEEKIKNKANCIIEIKIHEGRPSTCRVIPPFKTVLER</sequence>
<dbReference type="AlphaFoldDB" id="A0A3Q9HPB5"/>
<dbReference type="KEGG" id="aft:BBF96_03430"/>
<keyword evidence="2" id="KW-1185">Reference proteome</keyword>
<evidence type="ECO:0000313" key="1">
    <source>
        <dbReference type="EMBL" id="AZR72516.1"/>
    </source>
</evidence>
<dbReference type="Proteomes" id="UP000267250">
    <property type="component" value="Chromosome"/>
</dbReference>
<evidence type="ECO:0000313" key="2">
    <source>
        <dbReference type="Proteomes" id="UP000267250"/>
    </source>
</evidence>
<gene>
    <name evidence="1" type="ORF">BBF96_03430</name>
</gene>
<name>A0A3Q9HPB5_9FIRM</name>
<proteinExistence type="predicted"/>
<accession>A0A3Q9HPB5</accession>
<dbReference type="RefSeq" id="WP_127015844.1">
    <property type="nucleotide sequence ID" value="NZ_CP016379.1"/>
</dbReference>
<reference evidence="1 2" key="1">
    <citation type="submission" date="2016-07" db="EMBL/GenBank/DDBJ databases">
        <title>Genome and transcriptome analysis of iron-reducing fermentative bacteria Anoxybacter fermentans.</title>
        <authorList>
            <person name="Zeng X."/>
            <person name="Shao Z."/>
        </authorList>
    </citation>
    <scope>NUCLEOTIDE SEQUENCE [LARGE SCALE GENOMIC DNA]</scope>
    <source>
        <strain evidence="1 2">DY22613</strain>
    </source>
</reference>
<dbReference type="EMBL" id="CP016379">
    <property type="protein sequence ID" value="AZR72516.1"/>
    <property type="molecule type" value="Genomic_DNA"/>
</dbReference>
<organism evidence="1 2">
    <name type="scientific">Anoxybacter fermentans</name>
    <dbReference type="NCBI Taxonomy" id="1323375"/>
    <lineage>
        <taxon>Bacteria</taxon>
        <taxon>Bacillati</taxon>
        <taxon>Bacillota</taxon>
        <taxon>Clostridia</taxon>
        <taxon>Halanaerobiales</taxon>
        <taxon>Anoxybacter</taxon>
    </lineage>
</organism>